<evidence type="ECO:0000256" key="3">
    <source>
        <dbReference type="ARBA" id="ARBA00023110"/>
    </source>
</evidence>
<proteinExistence type="inferred from homology"/>
<evidence type="ECO:0000256" key="1">
    <source>
        <dbReference type="ARBA" id="ARBA00000971"/>
    </source>
</evidence>
<dbReference type="InterPro" id="IPR002130">
    <property type="entry name" value="Cyclophilin-type_PPIase_dom"/>
</dbReference>
<organism evidence="7 8">
    <name type="scientific">Olea europaea subsp. europaea</name>
    <dbReference type="NCBI Taxonomy" id="158383"/>
    <lineage>
        <taxon>Eukaryota</taxon>
        <taxon>Viridiplantae</taxon>
        <taxon>Streptophyta</taxon>
        <taxon>Embryophyta</taxon>
        <taxon>Tracheophyta</taxon>
        <taxon>Spermatophyta</taxon>
        <taxon>Magnoliopsida</taxon>
        <taxon>eudicotyledons</taxon>
        <taxon>Gunneridae</taxon>
        <taxon>Pentapetalae</taxon>
        <taxon>asterids</taxon>
        <taxon>lamiids</taxon>
        <taxon>Lamiales</taxon>
        <taxon>Oleaceae</taxon>
        <taxon>Oleeae</taxon>
        <taxon>Olea</taxon>
    </lineage>
</organism>
<protein>
    <recommendedName>
        <fullName evidence="5">Peptidyl-prolyl cis-trans isomerase</fullName>
        <shortName evidence="5">PPIase</shortName>
        <ecNumber evidence="5">5.2.1.8</ecNumber>
    </recommendedName>
</protein>
<dbReference type="Gramene" id="OE9A055344T1">
    <property type="protein sequence ID" value="OE9A055344C1"/>
    <property type="gene ID" value="OE9A055344"/>
</dbReference>
<dbReference type="PRINTS" id="PR00153">
    <property type="entry name" value="CSAPPISMRASE"/>
</dbReference>
<dbReference type="InterPro" id="IPR024936">
    <property type="entry name" value="Cyclophilin-type_PPIase"/>
</dbReference>
<dbReference type="EMBL" id="CACTIH010002287">
    <property type="protein sequence ID" value="CAA2975616.1"/>
    <property type="molecule type" value="Genomic_DNA"/>
</dbReference>
<dbReference type="InterPro" id="IPR029000">
    <property type="entry name" value="Cyclophilin-like_dom_sf"/>
</dbReference>
<evidence type="ECO:0000256" key="4">
    <source>
        <dbReference type="ARBA" id="ARBA00023235"/>
    </source>
</evidence>
<comment type="similarity">
    <text evidence="2 5">Belongs to the cyclophilin-type PPIase family.</text>
</comment>
<dbReference type="AlphaFoldDB" id="A0A8S0R8Y9"/>
<keyword evidence="3 5" id="KW-0697">Rotamase</keyword>
<accession>A0A8S0R8Y9</accession>
<dbReference type="Pfam" id="PF00160">
    <property type="entry name" value="Pro_isomerase"/>
    <property type="match status" value="1"/>
</dbReference>
<dbReference type="PIRSF" id="PIRSF001467">
    <property type="entry name" value="Peptidylpro_ismrse"/>
    <property type="match status" value="1"/>
</dbReference>
<reference evidence="7 8" key="1">
    <citation type="submission" date="2019-12" db="EMBL/GenBank/DDBJ databases">
        <authorList>
            <person name="Alioto T."/>
            <person name="Alioto T."/>
            <person name="Gomez Garrido J."/>
        </authorList>
    </citation>
    <scope>NUCLEOTIDE SEQUENCE [LARGE SCALE GENOMIC DNA]</scope>
</reference>
<dbReference type="EC" id="5.2.1.8" evidence="5"/>
<comment type="function">
    <text evidence="5">PPIases accelerate the folding of proteins. It catalyzes the cis-trans isomerization of proline imidic peptide bonds in oligopeptides.</text>
</comment>
<evidence type="ECO:0000256" key="2">
    <source>
        <dbReference type="ARBA" id="ARBA00007365"/>
    </source>
</evidence>
<evidence type="ECO:0000259" key="6">
    <source>
        <dbReference type="PROSITE" id="PS50072"/>
    </source>
</evidence>
<dbReference type="PANTHER" id="PTHR11071">
    <property type="entry name" value="PEPTIDYL-PROLYL CIS-TRANS ISOMERASE"/>
    <property type="match status" value="1"/>
</dbReference>
<dbReference type="GO" id="GO:0006457">
    <property type="term" value="P:protein folding"/>
    <property type="evidence" value="ECO:0007669"/>
    <property type="project" value="TreeGrafter"/>
</dbReference>
<evidence type="ECO:0000256" key="5">
    <source>
        <dbReference type="RuleBase" id="RU363019"/>
    </source>
</evidence>
<evidence type="ECO:0000313" key="8">
    <source>
        <dbReference type="Proteomes" id="UP000594638"/>
    </source>
</evidence>
<dbReference type="PANTHER" id="PTHR11071:SF561">
    <property type="entry name" value="PEPTIDYL-PROLYL CIS-TRANS ISOMERASE D-RELATED"/>
    <property type="match status" value="1"/>
</dbReference>
<dbReference type="GO" id="GO:0016018">
    <property type="term" value="F:cyclosporin A binding"/>
    <property type="evidence" value="ECO:0007669"/>
    <property type="project" value="TreeGrafter"/>
</dbReference>
<dbReference type="Proteomes" id="UP000594638">
    <property type="component" value="Unassembled WGS sequence"/>
</dbReference>
<dbReference type="FunFam" id="2.40.100.10:FF:000025">
    <property type="entry name" value="Peptidyl-prolyl cis-trans isomerase CYP19-2"/>
    <property type="match status" value="1"/>
</dbReference>
<keyword evidence="8" id="KW-1185">Reference proteome</keyword>
<dbReference type="Gene3D" id="2.40.100.10">
    <property type="entry name" value="Cyclophilin-like"/>
    <property type="match status" value="1"/>
</dbReference>
<keyword evidence="4 5" id="KW-0413">Isomerase</keyword>
<evidence type="ECO:0000313" key="7">
    <source>
        <dbReference type="EMBL" id="CAA2975616.1"/>
    </source>
</evidence>
<dbReference type="GO" id="GO:0005737">
    <property type="term" value="C:cytoplasm"/>
    <property type="evidence" value="ECO:0007669"/>
    <property type="project" value="TreeGrafter"/>
</dbReference>
<dbReference type="PROSITE" id="PS50072">
    <property type="entry name" value="CSA_PPIASE_2"/>
    <property type="match status" value="1"/>
</dbReference>
<comment type="caution">
    <text evidence="7">The sequence shown here is derived from an EMBL/GenBank/DDBJ whole genome shotgun (WGS) entry which is preliminary data.</text>
</comment>
<feature type="domain" description="PPIase cyclophilin-type" evidence="6">
    <location>
        <begin position="1"/>
        <end position="149"/>
    </location>
</feature>
<gene>
    <name evidence="7" type="ORF">OLEA9_A055344</name>
</gene>
<dbReference type="SUPFAM" id="SSF50891">
    <property type="entry name" value="Cyclophilin-like"/>
    <property type="match status" value="1"/>
</dbReference>
<dbReference type="OrthoDB" id="193499at2759"/>
<name>A0A8S0R8Y9_OLEEU</name>
<dbReference type="GO" id="GO:0003755">
    <property type="term" value="F:peptidyl-prolyl cis-trans isomerase activity"/>
    <property type="evidence" value="ECO:0007669"/>
    <property type="project" value="UniProtKB-UniRule"/>
</dbReference>
<sequence>MELFADVVPKTVKKFRTLCTGEKGVGKSSKPLHYKGSSFHRVIPDFMCLGGDFTARNGTGRESIYDAKLADENFVKNHTGLEILSMANAGGRTNGSQFLIYTTKTQWLDGKHAVFRQVVEGMDVVKSVKKVGYSSGRTSKPIVVSDCDQLS</sequence>
<comment type="catalytic activity">
    <reaction evidence="1 5">
        <text>[protein]-peptidylproline (omega=180) = [protein]-peptidylproline (omega=0)</text>
        <dbReference type="Rhea" id="RHEA:16237"/>
        <dbReference type="Rhea" id="RHEA-COMP:10747"/>
        <dbReference type="Rhea" id="RHEA-COMP:10748"/>
        <dbReference type="ChEBI" id="CHEBI:83833"/>
        <dbReference type="ChEBI" id="CHEBI:83834"/>
        <dbReference type="EC" id="5.2.1.8"/>
    </reaction>
</comment>